<organism evidence="1 2">
    <name type="scientific">Pontibacillus salicampi</name>
    <dbReference type="NCBI Taxonomy" id="1449801"/>
    <lineage>
        <taxon>Bacteria</taxon>
        <taxon>Bacillati</taxon>
        <taxon>Bacillota</taxon>
        <taxon>Bacilli</taxon>
        <taxon>Bacillales</taxon>
        <taxon>Bacillaceae</taxon>
        <taxon>Pontibacillus</taxon>
    </lineage>
</organism>
<comment type="caution">
    <text evidence="1">The sequence shown here is derived from an EMBL/GenBank/DDBJ whole genome shotgun (WGS) entry which is preliminary data.</text>
</comment>
<evidence type="ECO:0000313" key="1">
    <source>
        <dbReference type="EMBL" id="MFC0524385.1"/>
    </source>
</evidence>
<protein>
    <submittedName>
        <fullName evidence="1">DUF3889 domain-containing protein</fullName>
    </submittedName>
</protein>
<dbReference type="EMBL" id="JBHLTP010000011">
    <property type="protein sequence ID" value="MFC0524385.1"/>
    <property type="molecule type" value="Genomic_DNA"/>
</dbReference>
<dbReference type="InterPro" id="IPR024987">
    <property type="entry name" value="DUF3889"/>
</dbReference>
<dbReference type="RefSeq" id="WP_377348309.1">
    <property type="nucleotide sequence ID" value="NZ_JBHLTP010000011.1"/>
</dbReference>
<evidence type="ECO:0000313" key="2">
    <source>
        <dbReference type="Proteomes" id="UP001589836"/>
    </source>
</evidence>
<dbReference type="Pfam" id="PF13028">
    <property type="entry name" value="DUF3889"/>
    <property type="match status" value="1"/>
</dbReference>
<gene>
    <name evidence="1" type="ORF">ACFFGV_12495</name>
</gene>
<name>A0ABV6LPS5_9BACI</name>
<sequence>MMKHISFSLLCVLFVGWTPIVPLMDSSTVHAEQTNPSYVKWARIAVDETKEKYPNARMKDFLHLGKETQGDNTIEKFKLSMQEGDKSFILYVNVAYNTKGNTLNEVTFEEEQ</sequence>
<accession>A0ABV6LPS5</accession>
<keyword evidence="2" id="KW-1185">Reference proteome</keyword>
<reference evidence="1 2" key="1">
    <citation type="submission" date="2024-09" db="EMBL/GenBank/DDBJ databases">
        <authorList>
            <person name="Sun Q."/>
            <person name="Mori K."/>
        </authorList>
    </citation>
    <scope>NUCLEOTIDE SEQUENCE [LARGE SCALE GENOMIC DNA]</scope>
    <source>
        <strain evidence="1 2">NCAIM B.02529</strain>
    </source>
</reference>
<proteinExistence type="predicted"/>
<dbReference type="Gene3D" id="3.10.450.390">
    <property type="entry name" value="Protein of unknown function DUF3889"/>
    <property type="match status" value="1"/>
</dbReference>
<dbReference type="Proteomes" id="UP001589836">
    <property type="component" value="Unassembled WGS sequence"/>
</dbReference>